<name>A0A5N5UXL0_MYCPH</name>
<reference evidence="1 2" key="1">
    <citation type="submission" date="2012-10" db="EMBL/GenBank/DDBJ databases">
        <title>The draft sequence of the Mycobacterium pheli genome.</title>
        <authorList>
            <person name="Pettersson B.M.F."/>
            <person name="Das S."/>
            <person name="Dasgupta S."/>
            <person name="Bhattacharya A."/>
            <person name="Kirsebom L.A."/>
        </authorList>
    </citation>
    <scope>NUCLEOTIDE SEQUENCE [LARGE SCALE GENOMIC DNA]</scope>
    <source>
        <strain evidence="1 2">CCUG 21000</strain>
    </source>
</reference>
<sequence length="180" mass="17322">MGFHADGVDDGVGTAPICVGLDDLLGVLGAQVDEKVAVGLGAGEPFVDEVDADHLAVLAMCGDAAGHGADRAEAEDDEGAAVGDVGVLDGLPGGGQHVGQVHVAVVGPVVGDLDVGVLGLRDAQVLGLAAGDLAVEGGVAEQGRAGALVAVLGGFALALQAVAAHEAVAAGDVEGDDRVE</sequence>
<dbReference type="AlphaFoldDB" id="A0A5N5UXL0"/>
<evidence type="ECO:0000313" key="1">
    <source>
        <dbReference type="EMBL" id="KAB7754316.1"/>
    </source>
</evidence>
<proteinExistence type="predicted"/>
<comment type="caution">
    <text evidence="1">The sequence shown here is derived from an EMBL/GenBank/DDBJ whole genome shotgun (WGS) entry which is preliminary data.</text>
</comment>
<keyword evidence="2" id="KW-1185">Reference proteome</keyword>
<accession>A0A5N5UXL0</accession>
<protein>
    <submittedName>
        <fullName evidence="1">Uncharacterized protein</fullName>
    </submittedName>
</protein>
<dbReference type="Proteomes" id="UP000325690">
    <property type="component" value="Unassembled WGS sequence"/>
</dbReference>
<evidence type="ECO:0000313" key="2">
    <source>
        <dbReference type="Proteomes" id="UP000325690"/>
    </source>
</evidence>
<dbReference type="EMBL" id="ANBP01000025">
    <property type="protein sequence ID" value="KAB7754316.1"/>
    <property type="molecule type" value="Genomic_DNA"/>
</dbReference>
<organism evidence="1 2">
    <name type="scientific">Mycolicibacterium phlei DSM 43239 = CCUG 21000</name>
    <dbReference type="NCBI Taxonomy" id="1226750"/>
    <lineage>
        <taxon>Bacteria</taxon>
        <taxon>Bacillati</taxon>
        <taxon>Actinomycetota</taxon>
        <taxon>Actinomycetes</taxon>
        <taxon>Mycobacteriales</taxon>
        <taxon>Mycobacteriaceae</taxon>
        <taxon>Mycolicibacterium</taxon>
    </lineage>
</organism>
<gene>
    <name evidence="1" type="ORF">MPHL21000_16990</name>
</gene>